<dbReference type="InterPro" id="IPR003758">
    <property type="entry name" value="LpxK"/>
</dbReference>
<comment type="similarity">
    <text evidence="13">Belongs to the LpxK family.</text>
</comment>
<evidence type="ECO:0000256" key="12">
    <source>
        <dbReference type="ARBA" id="ARBA00029757"/>
    </source>
</evidence>
<dbReference type="GO" id="GO:0009244">
    <property type="term" value="P:lipopolysaccharide core region biosynthetic process"/>
    <property type="evidence" value="ECO:0007669"/>
    <property type="project" value="TreeGrafter"/>
</dbReference>
<dbReference type="PANTHER" id="PTHR42724">
    <property type="entry name" value="TETRAACYLDISACCHARIDE 4'-KINASE"/>
    <property type="match status" value="1"/>
</dbReference>
<evidence type="ECO:0000313" key="14">
    <source>
        <dbReference type="EMBL" id="GFO61600.1"/>
    </source>
</evidence>
<comment type="catalytic activity">
    <reaction evidence="13">
        <text>a lipid A disaccharide + ATP = a lipid IVA + ADP + H(+)</text>
        <dbReference type="Rhea" id="RHEA:67840"/>
        <dbReference type="ChEBI" id="CHEBI:15378"/>
        <dbReference type="ChEBI" id="CHEBI:30616"/>
        <dbReference type="ChEBI" id="CHEBI:176343"/>
        <dbReference type="ChEBI" id="CHEBI:176425"/>
        <dbReference type="ChEBI" id="CHEBI:456216"/>
        <dbReference type="EC" id="2.7.1.130"/>
    </reaction>
</comment>
<evidence type="ECO:0000256" key="3">
    <source>
        <dbReference type="ARBA" id="ARBA00012071"/>
    </source>
</evidence>
<keyword evidence="7 13" id="KW-0808">Transferase</keyword>
<evidence type="ECO:0000256" key="2">
    <source>
        <dbReference type="ARBA" id="ARBA00004870"/>
    </source>
</evidence>
<keyword evidence="8 13" id="KW-0547">Nucleotide-binding</keyword>
<evidence type="ECO:0000256" key="4">
    <source>
        <dbReference type="ARBA" id="ARBA00016436"/>
    </source>
</evidence>
<feature type="binding site" evidence="13">
    <location>
        <begin position="67"/>
        <end position="74"/>
    </location>
    <ligand>
        <name>ATP</name>
        <dbReference type="ChEBI" id="CHEBI:30616"/>
    </ligand>
</feature>
<comment type="caution">
    <text evidence="14">The sequence shown here is derived from an EMBL/GenBank/DDBJ whole genome shotgun (WGS) entry which is preliminary data.</text>
</comment>
<dbReference type="RefSeq" id="WP_183356393.1">
    <property type="nucleotide sequence ID" value="NZ_BLXX01000016.1"/>
</dbReference>
<comment type="pathway">
    <text evidence="2 13">Glycolipid biosynthesis; lipid IV(A) biosynthesis; lipid IV(A) from (3R)-3-hydroxytetradecanoyl-[acyl-carrier-protein] and UDP-N-acetyl-alpha-D-glucosamine: step 6/6.</text>
</comment>
<organism evidence="14 15">
    <name type="scientific">Geomonas silvestris</name>
    <dbReference type="NCBI Taxonomy" id="2740184"/>
    <lineage>
        <taxon>Bacteria</taxon>
        <taxon>Pseudomonadati</taxon>
        <taxon>Thermodesulfobacteriota</taxon>
        <taxon>Desulfuromonadia</taxon>
        <taxon>Geobacterales</taxon>
        <taxon>Geobacteraceae</taxon>
        <taxon>Geomonas</taxon>
    </lineage>
</organism>
<dbReference type="GO" id="GO:0009245">
    <property type="term" value="P:lipid A biosynthetic process"/>
    <property type="evidence" value="ECO:0007669"/>
    <property type="project" value="UniProtKB-UniRule"/>
</dbReference>
<dbReference type="GO" id="GO:0005886">
    <property type="term" value="C:plasma membrane"/>
    <property type="evidence" value="ECO:0007669"/>
    <property type="project" value="TreeGrafter"/>
</dbReference>
<dbReference type="GO" id="GO:0009029">
    <property type="term" value="F:lipid-A 4'-kinase activity"/>
    <property type="evidence" value="ECO:0007669"/>
    <property type="project" value="UniProtKB-UniRule"/>
</dbReference>
<keyword evidence="5 13" id="KW-0444">Lipid biosynthesis</keyword>
<keyword evidence="9 13" id="KW-0418">Kinase</keyword>
<dbReference type="Pfam" id="PF02606">
    <property type="entry name" value="LpxK"/>
    <property type="match status" value="1"/>
</dbReference>
<keyword evidence="11 13" id="KW-0443">Lipid metabolism</keyword>
<gene>
    <name evidence="13 14" type="primary">lpxK</name>
    <name evidence="14" type="ORF">GMST_39250</name>
</gene>
<dbReference type="Proteomes" id="UP000556026">
    <property type="component" value="Unassembled WGS sequence"/>
</dbReference>
<dbReference type="EC" id="2.7.1.130" evidence="3 13"/>
<evidence type="ECO:0000256" key="1">
    <source>
        <dbReference type="ARBA" id="ARBA00002274"/>
    </source>
</evidence>
<evidence type="ECO:0000256" key="8">
    <source>
        <dbReference type="ARBA" id="ARBA00022741"/>
    </source>
</evidence>
<keyword evidence="6 13" id="KW-0441">Lipid A biosynthesis</keyword>
<evidence type="ECO:0000256" key="11">
    <source>
        <dbReference type="ARBA" id="ARBA00023098"/>
    </source>
</evidence>
<evidence type="ECO:0000313" key="15">
    <source>
        <dbReference type="Proteomes" id="UP000556026"/>
    </source>
</evidence>
<dbReference type="InterPro" id="IPR027417">
    <property type="entry name" value="P-loop_NTPase"/>
</dbReference>
<keyword evidence="15" id="KW-1185">Reference proteome</keyword>
<dbReference type="EMBL" id="BLXX01000016">
    <property type="protein sequence ID" value="GFO61600.1"/>
    <property type="molecule type" value="Genomic_DNA"/>
</dbReference>
<protein>
    <recommendedName>
        <fullName evidence="4 13">Tetraacyldisaccharide 4'-kinase</fullName>
        <ecNumber evidence="3 13">2.7.1.130</ecNumber>
    </recommendedName>
    <alternativeName>
        <fullName evidence="12 13">Lipid A 4'-kinase</fullName>
    </alternativeName>
</protein>
<evidence type="ECO:0000256" key="13">
    <source>
        <dbReference type="HAMAP-Rule" id="MF_00409"/>
    </source>
</evidence>
<evidence type="ECO:0000256" key="7">
    <source>
        <dbReference type="ARBA" id="ARBA00022679"/>
    </source>
</evidence>
<evidence type="ECO:0000256" key="10">
    <source>
        <dbReference type="ARBA" id="ARBA00022840"/>
    </source>
</evidence>
<evidence type="ECO:0000256" key="6">
    <source>
        <dbReference type="ARBA" id="ARBA00022556"/>
    </source>
</evidence>
<evidence type="ECO:0000256" key="5">
    <source>
        <dbReference type="ARBA" id="ARBA00022516"/>
    </source>
</evidence>
<dbReference type="HAMAP" id="MF_00409">
    <property type="entry name" value="LpxK"/>
    <property type="match status" value="1"/>
</dbReference>
<dbReference type="PANTHER" id="PTHR42724:SF1">
    <property type="entry name" value="TETRAACYLDISACCHARIDE 4'-KINASE, MITOCHONDRIAL-RELATED"/>
    <property type="match status" value="1"/>
</dbReference>
<dbReference type="GO" id="GO:0005524">
    <property type="term" value="F:ATP binding"/>
    <property type="evidence" value="ECO:0007669"/>
    <property type="project" value="UniProtKB-UniRule"/>
</dbReference>
<dbReference type="NCBIfam" id="TIGR00682">
    <property type="entry name" value="lpxK"/>
    <property type="match status" value="1"/>
</dbReference>
<dbReference type="SUPFAM" id="SSF52540">
    <property type="entry name" value="P-loop containing nucleoside triphosphate hydrolases"/>
    <property type="match status" value="1"/>
</dbReference>
<comment type="function">
    <text evidence="1 13">Transfers the gamma-phosphate of ATP to the 4'-position of a tetraacyldisaccharide 1-phosphate intermediate (termed DS-1-P) to form tetraacyldisaccharide 1,4'-bis-phosphate (lipid IVA).</text>
</comment>
<keyword evidence="10 13" id="KW-0067">ATP-binding</keyword>
<accession>A0A6V8MNK8</accession>
<sequence>MSGLALYFTELVEGKRESLGDRLLLGALKTVSHPYRHLLALRAFAYRQGLLRSYRLPRPVVSVGNIGLGGTGKTPTVAWIAGYLMSRGKRVAVLSRGYGGSAMGEPLIVSDGSSLLAAPEQCGDEPYLLAQQLPGLMVVIGSDRYRAGELALKELNPDIFILDDGYQHLRLKRDLNVLLLDAARPFATGYTLPAGMLREGKEAARRADLVLYTRSATPGVPDLFPELPSCWSDHRLTGVRPLSGGSLLGFQIFKGERVTAFSGIASPASFFKLLEGEGVTLAATLGLPDHVKYGAEEIDAVCRLKEASGSDSLITTAKDAVKLASCAGRLGPCYVAQLELDLLEGSALRQALDRFI</sequence>
<evidence type="ECO:0000256" key="9">
    <source>
        <dbReference type="ARBA" id="ARBA00022777"/>
    </source>
</evidence>
<proteinExistence type="inferred from homology"/>
<reference evidence="15" key="1">
    <citation type="submission" date="2020-06" db="EMBL/GenBank/DDBJ databases">
        <title>Draft genomic sequence of Geomonas sp. Red330.</title>
        <authorList>
            <person name="Itoh H."/>
            <person name="Zhenxing X."/>
            <person name="Ushijima N."/>
            <person name="Masuda Y."/>
            <person name="Shiratori Y."/>
            <person name="Senoo K."/>
        </authorList>
    </citation>
    <scope>NUCLEOTIDE SEQUENCE [LARGE SCALE GENOMIC DNA]</scope>
    <source>
        <strain evidence="15">Red330</strain>
    </source>
</reference>
<dbReference type="AlphaFoldDB" id="A0A6V8MNK8"/>
<name>A0A6V8MNK8_9BACT</name>
<dbReference type="UniPathway" id="UPA00359">
    <property type="reaction ID" value="UER00482"/>
</dbReference>